<organism evidence="8 9">
    <name type="scientific">Solobacterium moorei</name>
    <dbReference type="NCBI Taxonomy" id="102148"/>
    <lineage>
        <taxon>Bacteria</taxon>
        <taxon>Bacillati</taxon>
        <taxon>Bacillota</taxon>
        <taxon>Erysipelotrichia</taxon>
        <taxon>Erysipelotrichales</taxon>
        <taxon>Erysipelotrichaceae</taxon>
        <taxon>Solobacterium</taxon>
    </lineage>
</organism>
<evidence type="ECO:0000313" key="9">
    <source>
        <dbReference type="Proteomes" id="UP000284731"/>
    </source>
</evidence>
<dbReference type="AlphaFoldDB" id="A0A412PIE6"/>
<sequence length="132" mass="15502">MKNMLEKYKSILMYLFFGICTTVINIVTYWMFYISLDFPNVLSTIFSWIISVLFAYITNKLWVFESRSFGKKVLVREIATFFGARFISGIIDLAIMFLFVDMLLFPAMIIKFISNIFVVIFNYVASKVVIFK</sequence>
<feature type="transmembrane region" description="Helical" evidence="6">
    <location>
        <begin position="38"/>
        <end position="57"/>
    </location>
</feature>
<dbReference type="InterPro" id="IPR007267">
    <property type="entry name" value="GtrA_DPMS_TM"/>
</dbReference>
<dbReference type="PANTHER" id="PTHR38459:SF5">
    <property type="entry name" value="CELL WALL TEICHOIC ACID GLYCOSYLATION PROTEIN GTCA"/>
    <property type="match status" value="1"/>
</dbReference>
<evidence type="ECO:0000256" key="2">
    <source>
        <dbReference type="ARBA" id="ARBA00009399"/>
    </source>
</evidence>
<protein>
    <submittedName>
        <fullName evidence="8">GtrA family protein</fullName>
    </submittedName>
</protein>
<feature type="transmembrane region" description="Helical" evidence="6">
    <location>
        <begin position="105"/>
        <end position="125"/>
    </location>
</feature>
<evidence type="ECO:0000256" key="6">
    <source>
        <dbReference type="SAM" id="Phobius"/>
    </source>
</evidence>
<evidence type="ECO:0000256" key="1">
    <source>
        <dbReference type="ARBA" id="ARBA00004141"/>
    </source>
</evidence>
<keyword evidence="5 6" id="KW-0472">Membrane</keyword>
<keyword evidence="4 6" id="KW-1133">Transmembrane helix</keyword>
<comment type="similarity">
    <text evidence="2">Belongs to the GtrA family.</text>
</comment>
<comment type="subcellular location">
    <subcellularLocation>
        <location evidence="1">Membrane</location>
        <topology evidence="1">Multi-pass membrane protein</topology>
    </subcellularLocation>
</comment>
<dbReference type="PANTHER" id="PTHR38459">
    <property type="entry name" value="PROPHAGE BACTOPRENOL-LINKED GLUCOSE TRANSLOCASE HOMOLOG"/>
    <property type="match status" value="1"/>
</dbReference>
<evidence type="ECO:0000256" key="4">
    <source>
        <dbReference type="ARBA" id="ARBA00022989"/>
    </source>
</evidence>
<dbReference type="RefSeq" id="WP_118764337.1">
    <property type="nucleotide sequence ID" value="NZ_CABJCF010000001.1"/>
</dbReference>
<evidence type="ECO:0000256" key="3">
    <source>
        <dbReference type="ARBA" id="ARBA00022692"/>
    </source>
</evidence>
<dbReference type="InterPro" id="IPR051401">
    <property type="entry name" value="GtrA_CellWall_Glycosyl"/>
</dbReference>
<evidence type="ECO:0000256" key="5">
    <source>
        <dbReference type="ARBA" id="ARBA00023136"/>
    </source>
</evidence>
<feature type="transmembrane region" description="Helical" evidence="6">
    <location>
        <begin position="12"/>
        <end position="32"/>
    </location>
</feature>
<evidence type="ECO:0000259" key="7">
    <source>
        <dbReference type="Pfam" id="PF04138"/>
    </source>
</evidence>
<dbReference type="EMBL" id="QRWX01000001">
    <property type="protein sequence ID" value="RGT57922.1"/>
    <property type="molecule type" value="Genomic_DNA"/>
</dbReference>
<keyword evidence="3 6" id="KW-0812">Transmembrane</keyword>
<dbReference type="Proteomes" id="UP000284731">
    <property type="component" value="Unassembled WGS sequence"/>
</dbReference>
<dbReference type="GO" id="GO:0005886">
    <property type="term" value="C:plasma membrane"/>
    <property type="evidence" value="ECO:0007669"/>
    <property type="project" value="TreeGrafter"/>
</dbReference>
<reference evidence="8 9" key="1">
    <citation type="submission" date="2018-08" db="EMBL/GenBank/DDBJ databases">
        <title>A genome reference for cultivated species of the human gut microbiota.</title>
        <authorList>
            <person name="Zou Y."/>
            <person name="Xue W."/>
            <person name="Luo G."/>
        </authorList>
    </citation>
    <scope>NUCLEOTIDE SEQUENCE [LARGE SCALE GENOMIC DNA]</scope>
    <source>
        <strain evidence="8 9">AF18-46</strain>
    </source>
</reference>
<accession>A0A412PIE6</accession>
<proteinExistence type="inferred from homology"/>
<feature type="transmembrane region" description="Helical" evidence="6">
    <location>
        <begin position="78"/>
        <end position="99"/>
    </location>
</feature>
<feature type="domain" description="GtrA/DPMS transmembrane" evidence="7">
    <location>
        <begin position="14"/>
        <end position="131"/>
    </location>
</feature>
<dbReference type="GO" id="GO:0000271">
    <property type="term" value="P:polysaccharide biosynthetic process"/>
    <property type="evidence" value="ECO:0007669"/>
    <property type="project" value="InterPro"/>
</dbReference>
<name>A0A412PIE6_9FIRM</name>
<gene>
    <name evidence="8" type="ORF">DWX20_02405</name>
</gene>
<evidence type="ECO:0000313" key="8">
    <source>
        <dbReference type="EMBL" id="RGT57922.1"/>
    </source>
</evidence>
<dbReference type="Pfam" id="PF04138">
    <property type="entry name" value="GtrA_DPMS_TM"/>
    <property type="match status" value="1"/>
</dbReference>
<comment type="caution">
    <text evidence="8">The sequence shown here is derived from an EMBL/GenBank/DDBJ whole genome shotgun (WGS) entry which is preliminary data.</text>
</comment>